<gene>
    <name evidence="4" type="ORF">CcCBS67573_g02699</name>
</gene>
<evidence type="ECO:0000313" key="4">
    <source>
        <dbReference type="EMBL" id="TPX76040.1"/>
    </source>
</evidence>
<evidence type="ECO:0000256" key="1">
    <source>
        <dbReference type="ARBA" id="ARBA00006598"/>
    </source>
</evidence>
<protein>
    <recommendedName>
        <fullName evidence="6">50S ribosomal protein L35</fullName>
    </recommendedName>
</protein>
<dbReference type="EMBL" id="QEAP01000060">
    <property type="protein sequence ID" value="TPX76040.1"/>
    <property type="molecule type" value="Genomic_DNA"/>
</dbReference>
<reference evidence="4 5" key="1">
    <citation type="journal article" date="2019" name="Sci. Rep.">
        <title>Comparative genomics of chytrid fungi reveal insights into the obligate biotrophic and pathogenic lifestyle of Synchytrium endobioticum.</title>
        <authorList>
            <person name="van de Vossenberg B.T.L.H."/>
            <person name="Warris S."/>
            <person name="Nguyen H.D.T."/>
            <person name="van Gent-Pelzer M.P.E."/>
            <person name="Joly D.L."/>
            <person name="van de Geest H.C."/>
            <person name="Bonants P.J.M."/>
            <person name="Smith D.S."/>
            <person name="Levesque C.A."/>
            <person name="van der Lee T.A.J."/>
        </authorList>
    </citation>
    <scope>NUCLEOTIDE SEQUENCE [LARGE SCALE GENOMIC DNA]</scope>
    <source>
        <strain evidence="4 5">CBS 675.73</strain>
    </source>
</reference>
<dbReference type="STRING" id="246404.A0A507FJZ3"/>
<comment type="similarity">
    <text evidence="1">Belongs to the bacterial ribosomal protein bL35 family.</text>
</comment>
<dbReference type="AlphaFoldDB" id="A0A507FJZ3"/>
<dbReference type="Pfam" id="PF01632">
    <property type="entry name" value="Ribosomal_L35p"/>
    <property type="match status" value="1"/>
</dbReference>
<organism evidence="4 5">
    <name type="scientific">Chytriomyces confervae</name>
    <dbReference type="NCBI Taxonomy" id="246404"/>
    <lineage>
        <taxon>Eukaryota</taxon>
        <taxon>Fungi</taxon>
        <taxon>Fungi incertae sedis</taxon>
        <taxon>Chytridiomycota</taxon>
        <taxon>Chytridiomycota incertae sedis</taxon>
        <taxon>Chytridiomycetes</taxon>
        <taxon>Chytridiales</taxon>
        <taxon>Chytriomycetaceae</taxon>
        <taxon>Chytriomyces</taxon>
    </lineage>
</organism>
<dbReference type="InterPro" id="IPR021137">
    <property type="entry name" value="Ribosomal_bL35-like"/>
</dbReference>
<dbReference type="OrthoDB" id="162638at2759"/>
<evidence type="ECO:0008006" key="6">
    <source>
        <dbReference type="Google" id="ProtNLM"/>
    </source>
</evidence>
<proteinExistence type="inferred from homology"/>
<evidence type="ECO:0000256" key="3">
    <source>
        <dbReference type="ARBA" id="ARBA00023274"/>
    </source>
</evidence>
<dbReference type="Gene3D" id="4.10.410.60">
    <property type="match status" value="1"/>
</dbReference>
<keyword evidence="3" id="KW-0687">Ribonucleoprotein</keyword>
<sequence>MFALASKTLFAAASRRFGCAHSITATAQRSFSSLLGSAPAPMSFGSKLRAPQLTGVFTGMQTRGNAGTKKKKLTPVQLRNEVKVASKRKGKHYKMKNHRGALSRWLIKSPRSARGPIFKRAQAGNSHLNRKNRAWKSRSKRARVTSNAQQNKLLRRLIPYHRKKYMR</sequence>
<dbReference type="Proteomes" id="UP000320333">
    <property type="component" value="Unassembled WGS sequence"/>
</dbReference>
<dbReference type="InterPro" id="IPR037229">
    <property type="entry name" value="Ribosomal_bL35_sf"/>
</dbReference>
<dbReference type="SUPFAM" id="SSF143034">
    <property type="entry name" value="L35p-like"/>
    <property type="match status" value="1"/>
</dbReference>
<evidence type="ECO:0000256" key="2">
    <source>
        <dbReference type="ARBA" id="ARBA00022980"/>
    </source>
</evidence>
<accession>A0A507FJZ3</accession>
<keyword evidence="5" id="KW-1185">Reference proteome</keyword>
<name>A0A507FJZ3_9FUNG</name>
<evidence type="ECO:0000313" key="5">
    <source>
        <dbReference type="Proteomes" id="UP000320333"/>
    </source>
</evidence>
<keyword evidence="2" id="KW-0689">Ribosomal protein</keyword>
<comment type="caution">
    <text evidence="4">The sequence shown here is derived from an EMBL/GenBank/DDBJ whole genome shotgun (WGS) entry which is preliminary data.</text>
</comment>